<reference evidence="17" key="1">
    <citation type="submission" date="2021-03" db="EMBL/GenBank/DDBJ databases">
        <authorList>
            <person name="Tagirdzhanova G."/>
        </authorList>
    </citation>
    <scope>NUCLEOTIDE SEQUENCE</scope>
</reference>
<evidence type="ECO:0000256" key="15">
    <source>
        <dbReference type="ARBA" id="ARBA00049250"/>
    </source>
</evidence>
<dbReference type="GO" id="GO:0008175">
    <property type="term" value="F:tRNA methyltransferase activity"/>
    <property type="evidence" value="ECO:0007669"/>
    <property type="project" value="TreeGrafter"/>
</dbReference>
<evidence type="ECO:0000313" key="18">
    <source>
        <dbReference type="Proteomes" id="UP000664169"/>
    </source>
</evidence>
<evidence type="ECO:0000256" key="13">
    <source>
        <dbReference type="ARBA" id="ARBA00030231"/>
    </source>
</evidence>
<comment type="caution">
    <text evidence="17">The sequence shown here is derived from an EMBL/GenBank/DDBJ whole genome shotgun (WGS) entry which is preliminary data.</text>
</comment>
<evidence type="ECO:0000256" key="2">
    <source>
        <dbReference type="ARBA" id="ARBA00004797"/>
    </source>
</evidence>
<comment type="pathway">
    <text evidence="2">tRNA modification; wybutosine-tRNA(Phe) biosynthesis.</text>
</comment>
<evidence type="ECO:0000256" key="14">
    <source>
        <dbReference type="ARBA" id="ARBA00030847"/>
    </source>
</evidence>
<dbReference type="PROSITE" id="PS51184">
    <property type="entry name" value="JMJC"/>
    <property type="match status" value="1"/>
</dbReference>
<dbReference type="EMBL" id="CAJPDQ010000001">
    <property type="protein sequence ID" value="CAF9903345.1"/>
    <property type="molecule type" value="Genomic_DNA"/>
</dbReference>
<dbReference type="InterPro" id="IPR041667">
    <property type="entry name" value="Cupin_8"/>
</dbReference>
<dbReference type="GO" id="GO:0030488">
    <property type="term" value="P:tRNA methylation"/>
    <property type="evidence" value="ECO:0007669"/>
    <property type="project" value="TreeGrafter"/>
</dbReference>
<evidence type="ECO:0000256" key="8">
    <source>
        <dbReference type="ARBA" id="ARBA00022679"/>
    </source>
</evidence>
<proteinExistence type="inferred from homology"/>
<name>A0A8H3ECY2_9LECA</name>
<dbReference type="Proteomes" id="UP000664169">
    <property type="component" value="Unassembled WGS sequence"/>
</dbReference>
<dbReference type="Gene3D" id="2.60.120.650">
    <property type="entry name" value="Cupin"/>
    <property type="match status" value="1"/>
</dbReference>
<evidence type="ECO:0000256" key="3">
    <source>
        <dbReference type="ARBA" id="ARBA00010703"/>
    </source>
</evidence>
<organism evidence="17 18">
    <name type="scientific">Gomphillus americanus</name>
    <dbReference type="NCBI Taxonomy" id="1940652"/>
    <lineage>
        <taxon>Eukaryota</taxon>
        <taxon>Fungi</taxon>
        <taxon>Dikarya</taxon>
        <taxon>Ascomycota</taxon>
        <taxon>Pezizomycotina</taxon>
        <taxon>Lecanoromycetes</taxon>
        <taxon>OSLEUM clade</taxon>
        <taxon>Ostropomycetidae</taxon>
        <taxon>Ostropales</taxon>
        <taxon>Graphidaceae</taxon>
        <taxon>Gomphilloideae</taxon>
        <taxon>Gomphillus</taxon>
    </lineage>
</organism>
<dbReference type="Pfam" id="PF13418">
    <property type="entry name" value="Beta-prop_TYW4"/>
    <property type="match status" value="1"/>
</dbReference>
<gene>
    <name evidence="17" type="ORF">GOMPHAMPRED_000201</name>
</gene>
<dbReference type="EC" id="2.3.1.231" evidence="4"/>
<comment type="catalytic activity">
    <reaction evidence="1">
        <text>7-[(3S)-3-amino-3-carboxypropyl]wyosine(37) in tRNA(Phe) + S-adenosyl-L-methionine = 7-[(3S)-(3-amino-3-methoxycarbonyl)propyl]wyosine(37) in tRNA(Phe) + S-adenosyl-L-homocysteine</text>
        <dbReference type="Rhea" id="RHEA:36903"/>
        <dbReference type="Rhea" id="RHEA-COMP:10379"/>
        <dbReference type="Rhea" id="RHEA-COMP:11844"/>
        <dbReference type="ChEBI" id="CHEBI:57856"/>
        <dbReference type="ChEBI" id="CHEBI:59789"/>
        <dbReference type="ChEBI" id="CHEBI:73543"/>
        <dbReference type="ChEBI" id="CHEBI:74275"/>
        <dbReference type="EC" id="2.1.1.290"/>
    </reaction>
</comment>
<dbReference type="InterPro" id="IPR029063">
    <property type="entry name" value="SAM-dependent_MTases_sf"/>
</dbReference>
<dbReference type="Gene3D" id="6.10.140.1470">
    <property type="match status" value="1"/>
</dbReference>
<evidence type="ECO:0000259" key="16">
    <source>
        <dbReference type="PROSITE" id="PS51184"/>
    </source>
</evidence>
<dbReference type="Gene3D" id="2.120.10.80">
    <property type="entry name" value="Kelch-type beta propeller"/>
    <property type="match status" value="1"/>
</dbReference>
<feature type="domain" description="JmjC" evidence="16">
    <location>
        <begin position="850"/>
        <end position="995"/>
    </location>
</feature>
<evidence type="ECO:0000256" key="4">
    <source>
        <dbReference type="ARBA" id="ARBA00012155"/>
    </source>
</evidence>
<evidence type="ECO:0000256" key="12">
    <source>
        <dbReference type="ARBA" id="ARBA00029750"/>
    </source>
</evidence>
<keyword evidence="10" id="KW-0819">tRNA processing</keyword>
<protein>
    <recommendedName>
        <fullName evidence="6">tRNA wybutosine-synthesizing protein 4</fullName>
        <ecNumber evidence="5">2.1.1.290</ecNumber>
        <ecNumber evidence="4">2.3.1.231</ecNumber>
    </recommendedName>
    <alternativeName>
        <fullName evidence="13">Leucine carboxyl methyltransferase 2</fullName>
    </alternativeName>
    <alternativeName>
        <fullName evidence="14">tRNA(Phe) (7-(3-amino-3-(methoxycarbonyl)propyl)wyosine(37)-N)-methoxycarbonyltransferase</fullName>
    </alternativeName>
    <alternativeName>
        <fullName evidence="12">tRNA(Phe) (7-(3-amino-3-carboxypropyl)wyosine(37)-O)-methyltransferase</fullName>
    </alternativeName>
</protein>
<dbReference type="Pfam" id="PF04072">
    <property type="entry name" value="LCM"/>
    <property type="match status" value="1"/>
</dbReference>
<keyword evidence="8" id="KW-0808">Transferase</keyword>
<dbReference type="UniPathway" id="UPA00375"/>
<comment type="function">
    <text evidence="11">Probable S-adenosyl-L-methionine-dependent methyltransferase that acts as a component of the wybutosine biosynthesis pathway. Wybutosine is a hyper modified guanosine with a tricyclic base found at the 3'-position adjacent to the anticodon of eukaryotic phenylalanine tRNA. May methylate the carboxyl group of leucine residues to form alpha-leucine ester residues.</text>
</comment>
<accession>A0A8H3ECY2</accession>
<dbReference type="AlphaFoldDB" id="A0A8H3ECY2"/>
<dbReference type="PANTHER" id="PTHR46529">
    <property type="entry name" value="TRNA WYBUTOSINE-SYNTHESIZING PROTEIN 4"/>
    <property type="match status" value="1"/>
</dbReference>
<dbReference type="Gene3D" id="3.40.50.150">
    <property type="entry name" value="Vaccinia Virus protein VP39"/>
    <property type="match status" value="1"/>
</dbReference>
<evidence type="ECO:0000256" key="11">
    <source>
        <dbReference type="ARBA" id="ARBA00025588"/>
    </source>
</evidence>
<comment type="similarity">
    <text evidence="3">Belongs to the methyltransferase superfamily. LCMT family.</text>
</comment>
<keyword evidence="9" id="KW-0949">S-adenosyl-L-methionine</keyword>
<keyword evidence="7" id="KW-0489">Methyltransferase</keyword>
<dbReference type="InterPro" id="IPR015915">
    <property type="entry name" value="Kelch-typ_b-propeller"/>
</dbReference>
<dbReference type="EC" id="2.1.1.290" evidence="5"/>
<comment type="catalytic activity">
    <reaction evidence="15">
        <text>7-[(3S)-(3-amino-3-methoxycarbonyl)propyl]wyosine(37) in tRNA(Phe) + S-adenosyl-L-methionine + CO2 = wybutosine(37) in tRNA(Phe) + S-adenosyl-L-homocysteine + 2 H(+)</text>
        <dbReference type="Rhea" id="RHEA:37119"/>
        <dbReference type="Rhea" id="RHEA-COMP:11844"/>
        <dbReference type="Rhea" id="RHEA-COMP:11847"/>
        <dbReference type="ChEBI" id="CHEBI:15378"/>
        <dbReference type="ChEBI" id="CHEBI:16526"/>
        <dbReference type="ChEBI" id="CHEBI:57856"/>
        <dbReference type="ChEBI" id="CHEBI:59789"/>
        <dbReference type="ChEBI" id="CHEBI:73544"/>
        <dbReference type="ChEBI" id="CHEBI:74275"/>
        <dbReference type="EC" id="2.3.1.231"/>
    </reaction>
</comment>
<dbReference type="InterPro" id="IPR007213">
    <property type="entry name" value="Ppm1/Ppm2/Tcmp"/>
</dbReference>
<evidence type="ECO:0000256" key="7">
    <source>
        <dbReference type="ARBA" id="ARBA00022603"/>
    </source>
</evidence>
<sequence length="1044" mass="118531">MAGGDAVAVSQATNIVPSVMPVAVMGTNDNCTVSKRSVESLYYAKPHFYRYFVKKFKKRTSLINRGYLLRMRAIEHELKTFLSEKPGKKAVINLGCGYDALPFRMVSCFAELCETTTFVDVDYESLIQEKVAIIRQNAELSGLLKGVDLVDQMKPVVLRSDNYLAVGCDLSKPEALQDLLAREFDDEVSIFIISEVSITYMPVETADALISWMSGLKNAKFCLLEQCLPNGPNHPFAFTMLKHFQKLSSPLRVIQTYQTIESQQNRFRDHGWARVRADSLWDVWRDGQVFSPTERYSLRSIETFDEHEEFALFATHYFLLTASSTGNGKAQNSIPNLPGVVFHLEEFLNTTSKLSPRRYGAAYEIQDEALVYHGGDNGRSRLATTQIYLNKDKPDIKIEAQQERISPRVYHTITKLNFSNDCLLVGGRDSPEKILRDCWLRKNGHWVRVGDLPIPLFRHSATLVSNANDNGPHAQSGVVVFGGKTRHDQDSNAWFLWDENQGWRMLSVTTSNASPRFSANLLYFQDERVGILLGGMTSSEVVANEAFTWSIDETTISLSKLDVSNFYESDRRLFRFGAVLIRYRDFLLLIGGIAEEGLPRADPESKGDILAIGLSILQDHQGKPLLELMPCESPTVVTSDIRQPLLIGHSAILQNDMVHIMGGGAICYSFGSFMNFTSWHISREGDTRFVVSTGQLTEPSKTAFRSSIATEGQNDAEEKRIRVEQEDNEHREHDKPTATTRFIAVNRVVSKAEENLSRRVTKRKPCVFEEVDLGDCTWKWTPEYLKQALGSERLFDVHHAMGDTMLFESKNFEIRKESFSNFMDTIVAGEKKYLRAVSFQDKHKPANFYQDFEELSTDFRLPRHLTISEEQQHSSVFRVSGAINMWLHYDTLSNVLCQIRGSKRLLLFAPADVAHLKIPPGRSSSDLNVFDPQAWEKTSLRHTHPYEVILRPGDVIYIPPLWCHAALPLDGLSIAINTFFKTKDDQSYALGRDTYGNKDVAEYEHARKDITKAIGRFSSMSKDTRRFYLERLADEMLQEGRKKD</sequence>
<evidence type="ECO:0000313" key="17">
    <source>
        <dbReference type="EMBL" id="CAF9903345.1"/>
    </source>
</evidence>
<dbReference type="GO" id="GO:0031591">
    <property type="term" value="P:wybutosine biosynthetic process"/>
    <property type="evidence" value="ECO:0007669"/>
    <property type="project" value="TreeGrafter"/>
</dbReference>
<dbReference type="SUPFAM" id="SSF53335">
    <property type="entry name" value="S-adenosyl-L-methionine-dependent methyltransferases"/>
    <property type="match status" value="1"/>
</dbReference>
<evidence type="ECO:0000256" key="10">
    <source>
        <dbReference type="ARBA" id="ARBA00022694"/>
    </source>
</evidence>
<dbReference type="Pfam" id="PF13621">
    <property type="entry name" value="Cupin_8"/>
    <property type="match status" value="1"/>
</dbReference>
<evidence type="ECO:0000256" key="6">
    <source>
        <dbReference type="ARBA" id="ARBA00018045"/>
    </source>
</evidence>
<dbReference type="OrthoDB" id="47172at2759"/>
<dbReference type="SUPFAM" id="SSF117281">
    <property type="entry name" value="Kelch motif"/>
    <property type="match status" value="1"/>
</dbReference>
<dbReference type="InterPro" id="IPR003347">
    <property type="entry name" value="JmjC_dom"/>
</dbReference>
<evidence type="ECO:0000256" key="1">
    <source>
        <dbReference type="ARBA" id="ARBA00001806"/>
    </source>
</evidence>
<dbReference type="SUPFAM" id="SSF51197">
    <property type="entry name" value="Clavaminate synthase-like"/>
    <property type="match status" value="1"/>
</dbReference>
<dbReference type="PANTHER" id="PTHR46529:SF1">
    <property type="entry name" value="TRNA WYBUTOSINE-SYNTHESIZING PROTEIN 4"/>
    <property type="match status" value="1"/>
</dbReference>
<keyword evidence="18" id="KW-1185">Reference proteome</keyword>
<evidence type="ECO:0000256" key="5">
    <source>
        <dbReference type="ARBA" id="ARBA00012779"/>
    </source>
</evidence>
<evidence type="ECO:0000256" key="9">
    <source>
        <dbReference type="ARBA" id="ARBA00022691"/>
    </source>
</evidence>